<reference evidence="1" key="1">
    <citation type="submission" date="2023-06" db="EMBL/GenBank/DDBJ databases">
        <title>Phylogenetic Diversity of Rhizobium strains.</title>
        <authorList>
            <person name="Moura F.T."/>
            <person name="Helene L.C.F."/>
            <person name="Hungria M."/>
        </authorList>
    </citation>
    <scope>NUCLEOTIDE SEQUENCE</scope>
    <source>
        <strain evidence="1">CCGE524</strain>
    </source>
</reference>
<dbReference type="EMBL" id="JARFYN010000016">
    <property type="protein sequence ID" value="MDL2406821.1"/>
    <property type="molecule type" value="Genomic_DNA"/>
</dbReference>
<evidence type="ECO:0000313" key="1">
    <source>
        <dbReference type="EMBL" id="MDL2406821.1"/>
    </source>
</evidence>
<keyword evidence="2" id="KW-1185">Reference proteome</keyword>
<name>A0ABT7KDX4_9HYPH</name>
<accession>A0ABT7KDX4</accession>
<dbReference type="Proteomes" id="UP001172630">
    <property type="component" value="Unassembled WGS sequence"/>
</dbReference>
<proteinExistence type="predicted"/>
<comment type="caution">
    <text evidence="1">The sequence shown here is derived from an EMBL/GenBank/DDBJ whole genome shotgun (WGS) entry which is preliminary data.</text>
</comment>
<protein>
    <submittedName>
        <fullName evidence="1">Uncharacterized protein</fullName>
    </submittedName>
</protein>
<dbReference type="RefSeq" id="WP_285879975.1">
    <property type="nucleotide sequence ID" value="NZ_JARFYN010000016.1"/>
</dbReference>
<gene>
    <name evidence="1" type="ORF">PY650_14360</name>
</gene>
<evidence type="ECO:0000313" key="2">
    <source>
        <dbReference type="Proteomes" id="UP001172630"/>
    </source>
</evidence>
<sequence length="51" mass="6075">MLSGLRTHLMEPELFKEFCDEFTREVNRLRIGRNAGINSQHKERGWQDRDG</sequence>
<organism evidence="1 2">
    <name type="scientific">Rhizobium calliandrae</name>
    <dbReference type="NCBI Taxonomy" id="1312182"/>
    <lineage>
        <taxon>Bacteria</taxon>
        <taxon>Pseudomonadati</taxon>
        <taxon>Pseudomonadota</taxon>
        <taxon>Alphaproteobacteria</taxon>
        <taxon>Hyphomicrobiales</taxon>
        <taxon>Rhizobiaceae</taxon>
        <taxon>Rhizobium/Agrobacterium group</taxon>
        <taxon>Rhizobium</taxon>
    </lineage>
</organism>